<feature type="non-terminal residue" evidence="1">
    <location>
        <position position="201"/>
    </location>
</feature>
<protein>
    <submittedName>
        <fullName evidence="1">Uncharacterized protein</fullName>
    </submittedName>
</protein>
<dbReference type="EMBL" id="GEBQ01013210">
    <property type="protein sequence ID" value="JAT26767.1"/>
    <property type="molecule type" value="Transcribed_RNA"/>
</dbReference>
<accession>A0A1B6LT00</accession>
<dbReference type="AlphaFoldDB" id="A0A1B6LT00"/>
<gene>
    <name evidence="1" type="ORF">g.54708</name>
</gene>
<evidence type="ECO:0000313" key="1">
    <source>
        <dbReference type="EMBL" id="JAT26767.1"/>
    </source>
</evidence>
<sequence length="201" mass="23006">PVNELLKNHKDIPVNISNILFDKLHKQIVPTTTEDNETNTDIALNVVQIDKNIFWWRVSDIRSSLVLIALNRHEIETYHSISVLPSPIDMYLFPANSSKTTPFTGSTIQPDTGIKELELDLIIKTHRIDHAPRSHTILTFLFPLSANATLRVLVQTKHRPDYDTMKRKAIVISKQNPKYPLDIYDSDNDYSFFFMGVLPGP</sequence>
<feature type="non-terminal residue" evidence="1">
    <location>
        <position position="1"/>
    </location>
</feature>
<name>A0A1B6LT00_9HEMI</name>
<proteinExistence type="predicted"/>
<organism evidence="1">
    <name type="scientific">Graphocephala atropunctata</name>
    <dbReference type="NCBI Taxonomy" id="36148"/>
    <lineage>
        <taxon>Eukaryota</taxon>
        <taxon>Metazoa</taxon>
        <taxon>Ecdysozoa</taxon>
        <taxon>Arthropoda</taxon>
        <taxon>Hexapoda</taxon>
        <taxon>Insecta</taxon>
        <taxon>Pterygota</taxon>
        <taxon>Neoptera</taxon>
        <taxon>Paraneoptera</taxon>
        <taxon>Hemiptera</taxon>
        <taxon>Auchenorrhyncha</taxon>
        <taxon>Membracoidea</taxon>
        <taxon>Cicadellidae</taxon>
        <taxon>Cicadellinae</taxon>
        <taxon>Cicadellini</taxon>
        <taxon>Graphocephala</taxon>
    </lineage>
</organism>
<reference evidence="1" key="1">
    <citation type="submission" date="2015-11" db="EMBL/GenBank/DDBJ databases">
        <title>De novo transcriptome assembly of four potential Pierce s Disease insect vectors from Arizona vineyards.</title>
        <authorList>
            <person name="Tassone E.E."/>
        </authorList>
    </citation>
    <scope>NUCLEOTIDE SEQUENCE</scope>
</reference>